<comment type="similarity">
    <text evidence="2">Belongs to the tumor necrosis factor family.</text>
</comment>
<feature type="transmembrane region" description="Helical" evidence="5">
    <location>
        <begin position="31"/>
        <end position="55"/>
    </location>
</feature>
<dbReference type="InterPro" id="IPR006052">
    <property type="entry name" value="TNF_dom"/>
</dbReference>
<dbReference type="Proteomes" id="UP001591681">
    <property type="component" value="Unassembled WGS sequence"/>
</dbReference>
<dbReference type="EMBL" id="JBHFQA010000008">
    <property type="protein sequence ID" value="KAL2094193.1"/>
    <property type="molecule type" value="Genomic_DNA"/>
</dbReference>
<sequence>MTSNAETHANCSELTYVNKQNEKNFATKWNVLLLTLSLILGAETLMSVCLLHGLFREITKTQEEIKFGKYPVDCLHRFLDSNIQTHNQIDLQTCDFLMQELQNRGHRRLKWDIKNTIFESLTDCNVSQEYLPACHVGAETELHQLEHLQTGNCSDWTTSSHRLRWNNVDGQVIEDGLMHLTPDGEIVVPKDGLYFVYSQVYFQLTPSQPPGRNLNFFQTIYKRTSACSQPVPISKAREGPCLDPTFNTQLFSSHQGALFHLRKGDKLTLSVWDMSAVRLLQDSTYFGAFMVK</sequence>
<evidence type="ECO:0000256" key="3">
    <source>
        <dbReference type="ARBA" id="ARBA00022514"/>
    </source>
</evidence>
<proteinExistence type="inferred from homology"/>
<dbReference type="GO" id="GO:0016020">
    <property type="term" value="C:membrane"/>
    <property type="evidence" value="ECO:0007669"/>
    <property type="project" value="UniProtKB-SubCell"/>
</dbReference>
<organism evidence="7 8">
    <name type="scientific">Coilia grayii</name>
    <name type="common">Gray's grenadier anchovy</name>
    <dbReference type="NCBI Taxonomy" id="363190"/>
    <lineage>
        <taxon>Eukaryota</taxon>
        <taxon>Metazoa</taxon>
        <taxon>Chordata</taxon>
        <taxon>Craniata</taxon>
        <taxon>Vertebrata</taxon>
        <taxon>Euteleostomi</taxon>
        <taxon>Actinopterygii</taxon>
        <taxon>Neopterygii</taxon>
        <taxon>Teleostei</taxon>
        <taxon>Clupei</taxon>
        <taxon>Clupeiformes</taxon>
        <taxon>Clupeoidei</taxon>
        <taxon>Engraulidae</taxon>
        <taxon>Coilinae</taxon>
        <taxon>Coilia</taxon>
    </lineage>
</organism>
<dbReference type="InterPro" id="IPR008983">
    <property type="entry name" value="Tumour_necrosis_fac-like_dom"/>
</dbReference>
<name>A0ABD1K4X9_9TELE</name>
<evidence type="ECO:0000259" key="6">
    <source>
        <dbReference type="PROSITE" id="PS50049"/>
    </source>
</evidence>
<dbReference type="Gene3D" id="2.60.120.40">
    <property type="match status" value="1"/>
</dbReference>
<dbReference type="AlphaFoldDB" id="A0ABD1K4X9"/>
<keyword evidence="3" id="KW-0202">Cytokine</keyword>
<protein>
    <recommendedName>
        <fullName evidence="6">THD domain-containing protein</fullName>
    </recommendedName>
</protein>
<comment type="caution">
    <text evidence="7">The sequence shown here is derived from an EMBL/GenBank/DDBJ whole genome shotgun (WGS) entry which is preliminary data.</text>
</comment>
<evidence type="ECO:0000256" key="4">
    <source>
        <dbReference type="ARBA" id="ARBA00023136"/>
    </source>
</evidence>
<dbReference type="SMART" id="SM00207">
    <property type="entry name" value="TNF"/>
    <property type="match status" value="1"/>
</dbReference>
<dbReference type="CDD" id="cd00184">
    <property type="entry name" value="TNF"/>
    <property type="match status" value="1"/>
</dbReference>
<dbReference type="Pfam" id="PF00229">
    <property type="entry name" value="TNF"/>
    <property type="match status" value="1"/>
</dbReference>
<evidence type="ECO:0000256" key="1">
    <source>
        <dbReference type="ARBA" id="ARBA00004370"/>
    </source>
</evidence>
<keyword evidence="8" id="KW-1185">Reference proteome</keyword>
<comment type="subcellular location">
    <subcellularLocation>
        <location evidence="1">Membrane</location>
    </subcellularLocation>
</comment>
<keyword evidence="5" id="KW-0812">Transmembrane</keyword>
<keyword evidence="5" id="KW-1133">Transmembrane helix</keyword>
<dbReference type="PANTHER" id="PTHR11471">
    <property type="entry name" value="TUMOR NECROSIS FACTOR FAMILY MEMBER"/>
    <property type="match status" value="1"/>
</dbReference>
<feature type="domain" description="THD" evidence="6">
    <location>
        <begin position="144"/>
        <end position="291"/>
    </location>
</feature>
<dbReference type="SUPFAM" id="SSF49842">
    <property type="entry name" value="TNF-like"/>
    <property type="match status" value="1"/>
</dbReference>
<dbReference type="PANTHER" id="PTHR11471:SF55">
    <property type="entry name" value="DEATH LIGAND 3"/>
    <property type="match status" value="1"/>
</dbReference>
<accession>A0ABD1K4X9</accession>
<gene>
    <name evidence="7" type="ORF">ACEWY4_008912</name>
</gene>
<reference evidence="7 8" key="1">
    <citation type="submission" date="2024-09" db="EMBL/GenBank/DDBJ databases">
        <title>A chromosome-level genome assembly of Gray's grenadier anchovy, Coilia grayii.</title>
        <authorList>
            <person name="Fu Z."/>
        </authorList>
    </citation>
    <scope>NUCLEOTIDE SEQUENCE [LARGE SCALE GENOMIC DNA]</scope>
    <source>
        <strain evidence="7">G4</strain>
        <tissue evidence="7">Muscle</tissue>
    </source>
</reference>
<evidence type="ECO:0000313" key="7">
    <source>
        <dbReference type="EMBL" id="KAL2094193.1"/>
    </source>
</evidence>
<evidence type="ECO:0000256" key="2">
    <source>
        <dbReference type="ARBA" id="ARBA00008670"/>
    </source>
</evidence>
<evidence type="ECO:0000313" key="8">
    <source>
        <dbReference type="Proteomes" id="UP001591681"/>
    </source>
</evidence>
<dbReference type="GO" id="GO:0005125">
    <property type="term" value="F:cytokine activity"/>
    <property type="evidence" value="ECO:0007669"/>
    <property type="project" value="UniProtKB-KW"/>
</dbReference>
<keyword evidence="4 5" id="KW-0472">Membrane</keyword>
<dbReference type="PROSITE" id="PS50049">
    <property type="entry name" value="THD_2"/>
    <property type="match status" value="1"/>
</dbReference>
<dbReference type="GO" id="GO:0005615">
    <property type="term" value="C:extracellular space"/>
    <property type="evidence" value="ECO:0007669"/>
    <property type="project" value="UniProtKB-KW"/>
</dbReference>
<evidence type="ECO:0000256" key="5">
    <source>
        <dbReference type="SAM" id="Phobius"/>
    </source>
</evidence>